<keyword evidence="3 7" id="KW-0862">Zinc</keyword>
<dbReference type="EMBL" id="JAGPNK010000001">
    <property type="protein sequence ID" value="KAH7328005.1"/>
    <property type="molecule type" value="Genomic_DNA"/>
</dbReference>
<dbReference type="PANTHER" id="PTHR14398">
    <property type="entry name" value="RNA RECOGNITION RRM/RNP DOMAIN"/>
    <property type="match status" value="1"/>
</dbReference>
<dbReference type="FunFam" id="3.30.70.330:FF:000647">
    <property type="entry name" value="CCCH zinc finger and RRM domain protein"/>
    <property type="match status" value="1"/>
</dbReference>
<dbReference type="PROSITE" id="PS50102">
    <property type="entry name" value="RRM"/>
    <property type="match status" value="1"/>
</dbReference>
<dbReference type="InterPro" id="IPR000571">
    <property type="entry name" value="Znf_CCCH"/>
</dbReference>
<dbReference type="PROSITE" id="PS50103">
    <property type="entry name" value="ZF_C3H1"/>
    <property type="match status" value="1"/>
</dbReference>
<feature type="domain" description="RRM" evidence="9">
    <location>
        <begin position="314"/>
        <end position="386"/>
    </location>
</feature>
<evidence type="ECO:0000256" key="4">
    <source>
        <dbReference type="ARBA" id="ARBA00022884"/>
    </source>
</evidence>
<feature type="compositionally biased region" description="Basic and acidic residues" evidence="8">
    <location>
        <begin position="675"/>
        <end position="689"/>
    </location>
</feature>
<gene>
    <name evidence="11" type="ORF">B0I35DRAFT_416308</name>
</gene>
<comment type="caution">
    <text evidence="11">The sequence shown here is derived from an EMBL/GenBank/DDBJ whole genome shotgun (WGS) entry which is preliminary data.</text>
</comment>
<keyword evidence="2 7" id="KW-0863">Zinc-finger</keyword>
<feature type="compositionally biased region" description="Acidic residues" evidence="8">
    <location>
        <begin position="690"/>
        <end position="700"/>
    </location>
</feature>
<dbReference type="SMART" id="SM00356">
    <property type="entry name" value="ZnF_C3H1"/>
    <property type="match status" value="1"/>
</dbReference>
<feature type="zinc finger region" description="C3H1-type" evidence="7">
    <location>
        <begin position="205"/>
        <end position="233"/>
    </location>
</feature>
<evidence type="ECO:0000313" key="12">
    <source>
        <dbReference type="Proteomes" id="UP000813444"/>
    </source>
</evidence>
<feature type="domain" description="C3H1-type" evidence="10">
    <location>
        <begin position="205"/>
        <end position="233"/>
    </location>
</feature>
<dbReference type="OrthoDB" id="443401at2759"/>
<sequence length="700" mass="78428">MLFPEEDAPLLKAWIVKRIENTSDADSDVLAEYVIALLKHDGDIASVRKLCEQEIPDFLSEDPKAFLDDVFQAIAYKSYVPGAPPAPRLDPQSRPSDNAKQLQGSSGAKQPFPDNSSRKRGRDDTLNYDDGDFSHSDMGPRPSKNARRNQRRGDHRGGRRGDFPMGNIPMPQFDPNNPMEAIMQMQALAGLAKFPQSQQWGRNQPRRRARCRDFDTKGFCSRGSTCMFDHGAESVFMPSGMQPGEEYDPNDSVMLAGGPRNHGGQDFPMPFLPMFPNPGQGRGRGGGRKGRGGRKGGARAPFSAEGPVHDRSKSTIVVENIPEEHFSEEEVRRFFSEFGNIAEVSMQPYKHLAVVKYDTWTAANAAYRSPKVIFDNRFVKIFWYKDEADILPPSMPTNGSSSLEFNGSNADAEPELDPEEFERRQAEAQKQHQEREAKRLELEQKRQELEKQQQELLVKHREETERLRAKLREKNGGEEGAAASGTDALRAQLEALEQEAKILGIDPHAAEEAGPYTLSRGGHHSRGDYRGRGHTFRGRGGFVRGQAGRHAAYAQYSIDNRPKSIAITGVDFTAPDKDESLRHFLLNMGEFESVETTPTVTNVSFQDRKTAEKFYYTLHGKELPGVEGRLDLAWVKTAPGRATAQKDSSAQDDTRQYNGQSGTVEELDANGDEPMYTHEEPPPHQRQVDMDYEVADQDEW</sequence>
<keyword evidence="4 6" id="KW-0694">RNA-binding</keyword>
<keyword evidence="12" id="KW-1185">Reference proteome</keyword>
<dbReference type="InterPro" id="IPR036855">
    <property type="entry name" value="Znf_CCCH_sf"/>
</dbReference>
<keyword evidence="1 7" id="KW-0479">Metal-binding</keyword>
<feature type="region of interest" description="Disordered" evidence="8">
    <location>
        <begin position="277"/>
        <end position="311"/>
    </location>
</feature>
<accession>A0A8K0WWB7</accession>
<dbReference type="CDD" id="cd12257">
    <property type="entry name" value="RRM1_RBM26_like"/>
    <property type="match status" value="1"/>
</dbReference>
<dbReference type="InterPro" id="IPR035979">
    <property type="entry name" value="RBD_domain_sf"/>
</dbReference>
<dbReference type="Proteomes" id="UP000813444">
    <property type="component" value="Unassembled WGS sequence"/>
</dbReference>
<dbReference type="Gene3D" id="1.20.1390.10">
    <property type="entry name" value="PWI domain"/>
    <property type="match status" value="1"/>
</dbReference>
<dbReference type="Gene3D" id="3.30.70.330">
    <property type="match status" value="1"/>
</dbReference>
<dbReference type="SUPFAM" id="SSF54928">
    <property type="entry name" value="RNA-binding domain, RBD"/>
    <property type="match status" value="1"/>
</dbReference>
<evidence type="ECO:0000256" key="5">
    <source>
        <dbReference type="ARBA" id="ARBA00043866"/>
    </source>
</evidence>
<feature type="compositionally biased region" description="Polar residues" evidence="8">
    <location>
        <begin position="396"/>
        <end position="409"/>
    </location>
</feature>
<proteinExistence type="predicted"/>
<dbReference type="GO" id="GO:0003723">
    <property type="term" value="F:RNA binding"/>
    <property type="evidence" value="ECO:0007669"/>
    <property type="project" value="UniProtKB-UniRule"/>
</dbReference>
<comment type="function">
    <text evidence="5">May be involved in the turnover of nuclear polyadenylated (pA+) RNA.</text>
</comment>
<evidence type="ECO:0000256" key="8">
    <source>
        <dbReference type="SAM" id="MobiDB-lite"/>
    </source>
</evidence>
<feature type="compositionally biased region" description="Basic residues" evidence="8">
    <location>
        <begin position="285"/>
        <end position="297"/>
    </location>
</feature>
<dbReference type="InterPro" id="IPR045137">
    <property type="entry name" value="RBM26/27"/>
</dbReference>
<evidence type="ECO:0008006" key="13">
    <source>
        <dbReference type="Google" id="ProtNLM"/>
    </source>
</evidence>
<evidence type="ECO:0000256" key="2">
    <source>
        <dbReference type="ARBA" id="ARBA00022771"/>
    </source>
</evidence>
<feature type="compositionally biased region" description="Polar residues" evidence="8">
    <location>
        <begin position="93"/>
        <end position="108"/>
    </location>
</feature>
<dbReference type="SMART" id="SM00360">
    <property type="entry name" value="RRM"/>
    <property type="match status" value="1"/>
</dbReference>
<feature type="region of interest" description="Disordered" evidence="8">
    <location>
        <begin position="395"/>
        <end position="437"/>
    </location>
</feature>
<evidence type="ECO:0000256" key="3">
    <source>
        <dbReference type="ARBA" id="ARBA00022833"/>
    </source>
</evidence>
<dbReference type="GO" id="GO:0005634">
    <property type="term" value="C:nucleus"/>
    <property type="evidence" value="ECO:0007669"/>
    <property type="project" value="TreeGrafter"/>
</dbReference>
<feature type="region of interest" description="Disordered" evidence="8">
    <location>
        <begin position="641"/>
        <end position="700"/>
    </location>
</feature>
<evidence type="ECO:0000256" key="6">
    <source>
        <dbReference type="PROSITE-ProRule" id="PRU00176"/>
    </source>
</evidence>
<evidence type="ECO:0000259" key="9">
    <source>
        <dbReference type="PROSITE" id="PS50102"/>
    </source>
</evidence>
<evidence type="ECO:0000256" key="7">
    <source>
        <dbReference type="PROSITE-ProRule" id="PRU00723"/>
    </source>
</evidence>
<evidence type="ECO:0000259" key="10">
    <source>
        <dbReference type="PROSITE" id="PS50103"/>
    </source>
</evidence>
<dbReference type="AlphaFoldDB" id="A0A8K0WWB7"/>
<protein>
    <recommendedName>
        <fullName evidence="13">CCCH zinc finger and RRM domain-containing protein</fullName>
    </recommendedName>
</protein>
<dbReference type="GO" id="GO:0008270">
    <property type="term" value="F:zinc ion binding"/>
    <property type="evidence" value="ECO:0007669"/>
    <property type="project" value="UniProtKB-KW"/>
</dbReference>
<dbReference type="Pfam" id="PF00076">
    <property type="entry name" value="RRM_1"/>
    <property type="match status" value="1"/>
</dbReference>
<reference evidence="11" key="1">
    <citation type="journal article" date="2021" name="Nat. Commun.">
        <title>Genetic determinants of endophytism in the Arabidopsis root mycobiome.</title>
        <authorList>
            <person name="Mesny F."/>
            <person name="Miyauchi S."/>
            <person name="Thiergart T."/>
            <person name="Pickel B."/>
            <person name="Atanasova L."/>
            <person name="Karlsson M."/>
            <person name="Huettel B."/>
            <person name="Barry K.W."/>
            <person name="Haridas S."/>
            <person name="Chen C."/>
            <person name="Bauer D."/>
            <person name="Andreopoulos W."/>
            <person name="Pangilinan J."/>
            <person name="LaButti K."/>
            <person name="Riley R."/>
            <person name="Lipzen A."/>
            <person name="Clum A."/>
            <person name="Drula E."/>
            <person name="Henrissat B."/>
            <person name="Kohler A."/>
            <person name="Grigoriev I.V."/>
            <person name="Martin F.M."/>
            <person name="Hacquard S."/>
        </authorList>
    </citation>
    <scope>NUCLEOTIDE SEQUENCE</scope>
    <source>
        <strain evidence="11">MPI-CAGE-CH-0235</strain>
    </source>
</reference>
<feature type="compositionally biased region" description="Basic and acidic residues" evidence="8">
    <location>
        <begin position="421"/>
        <end position="437"/>
    </location>
</feature>
<evidence type="ECO:0000313" key="11">
    <source>
        <dbReference type="EMBL" id="KAH7328005.1"/>
    </source>
</evidence>
<dbReference type="SUPFAM" id="SSF90229">
    <property type="entry name" value="CCCH zinc finger"/>
    <property type="match status" value="1"/>
</dbReference>
<dbReference type="PANTHER" id="PTHR14398:SF0">
    <property type="entry name" value="ZINC FINGER PROTEIN SWM"/>
    <property type="match status" value="1"/>
</dbReference>
<dbReference type="InterPro" id="IPR002483">
    <property type="entry name" value="PWI_dom"/>
</dbReference>
<dbReference type="InterPro" id="IPR012677">
    <property type="entry name" value="Nucleotide-bd_a/b_plait_sf"/>
</dbReference>
<feature type="compositionally biased region" description="Basic and acidic residues" evidence="8">
    <location>
        <begin position="151"/>
        <end position="162"/>
    </location>
</feature>
<organism evidence="11 12">
    <name type="scientific">Stachybotrys elegans</name>
    <dbReference type="NCBI Taxonomy" id="80388"/>
    <lineage>
        <taxon>Eukaryota</taxon>
        <taxon>Fungi</taxon>
        <taxon>Dikarya</taxon>
        <taxon>Ascomycota</taxon>
        <taxon>Pezizomycotina</taxon>
        <taxon>Sordariomycetes</taxon>
        <taxon>Hypocreomycetidae</taxon>
        <taxon>Hypocreales</taxon>
        <taxon>Stachybotryaceae</taxon>
        <taxon>Stachybotrys</taxon>
    </lineage>
</organism>
<dbReference type="Pfam" id="PF01480">
    <property type="entry name" value="PWI"/>
    <property type="match status" value="1"/>
</dbReference>
<evidence type="ECO:0000256" key="1">
    <source>
        <dbReference type="ARBA" id="ARBA00022723"/>
    </source>
</evidence>
<name>A0A8K0WWB7_9HYPO</name>
<feature type="region of interest" description="Disordered" evidence="8">
    <location>
        <begin position="82"/>
        <end position="168"/>
    </location>
</feature>
<dbReference type="InterPro" id="IPR000504">
    <property type="entry name" value="RRM_dom"/>
</dbReference>